<feature type="transmembrane region" description="Helical" evidence="10">
    <location>
        <begin position="418"/>
        <end position="444"/>
    </location>
</feature>
<evidence type="ECO:0000256" key="2">
    <source>
        <dbReference type="ARBA" id="ARBA00004128"/>
    </source>
</evidence>
<feature type="compositionally biased region" description="Basic and acidic residues" evidence="9">
    <location>
        <begin position="1"/>
        <end position="19"/>
    </location>
</feature>
<dbReference type="InterPro" id="IPR045175">
    <property type="entry name" value="M28_fam"/>
</dbReference>
<keyword evidence="5" id="KW-0926">Vacuole</keyword>
<dbReference type="EMBL" id="AB819397">
    <property type="protein sequence ID" value="BAO84894.1"/>
    <property type="molecule type" value="Genomic_DNA"/>
</dbReference>
<dbReference type="AlphaFoldDB" id="A0A060P197"/>
<sequence>MALRRYDGEAGGSRPEDRNGSAPARLNDLRPGEGAHDGPGHPGAGRAGPEGTGRTTAGRWVFPAAVAVFAALCLSLVAWNSRMPAARGPDAPADTFSAARAAAHVREIATDPRPSGSTAHTRAREYIVRTLTALGLDTRVHTGAAASHRPDLSPIGADSRYADLRLRNVVARVPGTAGTRPVALVTHYDSTEAGPGANDAGVPVSVLLETARALREGPPPRNDVLFVFTDAEESGLLGAQALVAEPGTLPPDTVILNFEARGSRGPSLMFETGPDAGWLVRALTESAPDARADSLLDAAYRYMPNLTDFTVFQEAGHQGMNLAYLDGYTHYHGAGDTPERVDPATVQHQGEQALGLARALASADLNSTPAGDSAYFRVGGWFVSYPLGAALPAALATAGLGLALLLRLRARGALTVGAVLRGFAVALGQLLLAAGAAFGLAPLVAARHPEFAHYYDIGAHGPPLAGFLSLTLAVGCALALIARRWAGARAQVAGAVLLWIVLSVLSAVTLPGGSHVFVWPTLGLLSAAAVLTSRAGATAGGRVLAAALGTVPAALLVFPLVPLLTNALGLGLVAVPVAVAALLAALLPGVLPVLPRLLPVTAAVVATAVLAAAALLPPEPGNPVRADLLYLWDADRRTGHWISGVPADDWSGDFLPADAERGSVADLWPGWRVPVRRGPAEAFPLPGPRVTTKVLGDTADGGRRVRVTAASRRGADQLVVLVSGTTVRGWSLTGVPGLHADDPAGDAPWELWIRHVPARGAELELELGAGPATVRVIDRTQGLPGPAADGPDGTRPPRSGSPHSERLAGRHHPDAGVSAVRDVVRRRAAVRRQGGTWDRGWRSRRHPRSVRVGSAGHGGRRPRGEPVGHLRRRLLQ</sequence>
<feature type="compositionally biased region" description="Basic and acidic residues" evidence="9">
    <location>
        <begin position="27"/>
        <end position="39"/>
    </location>
</feature>
<evidence type="ECO:0000256" key="8">
    <source>
        <dbReference type="ARBA" id="ARBA00031512"/>
    </source>
</evidence>
<feature type="compositionally biased region" description="Basic and acidic residues" evidence="9">
    <location>
        <begin position="803"/>
        <end position="814"/>
    </location>
</feature>
<feature type="region of interest" description="Disordered" evidence="9">
    <location>
        <begin position="780"/>
        <end position="876"/>
    </location>
</feature>
<feature type="transmembrane region" description="Helical" evidence="10">
    <location>
        <begin position="464"/>
        <end position="481"/>
    </location>
</feature>
<evidence type="ECO:0000256" key="4">
    <source>
        <dbReference type="ARBA" id="ARBA00017435"/>
    </source>
</evidence>
<keyword evidence="10" id="KW-0812">Transmembrane</keyword>
<proteinExistence type="inferred from homology"/>
<dbReference type="PANTHER" id="PTHR12147">
    <property type="entry name" value="METALLOPEPTIDASE M28 FAMILY MEMBER"/>
    <property type="match status" value="1"/>
</dbReference>
<dbReference type="GO" id="GO:0005774">
    <property type="term" value="C:vacuolar membrane"/>
    <property type="evidence" value="ECO:0007669"/>
    <property type="project" value="UniProtKB-SubCell"/>
</dbReference>
<gene>
    <name evidence="12" type="primary">cya21</name>
</gene>
<feature type="transmembrane region" description="Helical" evidence="10">
    <location>
        <begin position="567"/>
        <end position="590"/>
    </location>
</feature>
<dbReference type="InterPro" id="IPR007484">
    <property type="entry name" value="Peptidase_M28"/>
</dbReference>
<dbReference type="SUPFAM" id="SSF53187">
    <property type="entry name" value="Zn-dependent exopeptidases"/>
    <property type="match status" value="1"/>
</dbReference>
<dbReference type="GO" id="GO:0006508">
    <property type="term" value="P:proteolysis"/>
    <property type="evidence" value="ECO:0007669"/>
    <property type="project" value="InterPro"/>
</dbReference>
<dbReference type="PANTHER" id="PTHR12147:SF58">
    <property type="entry name" value="VACUOLAR MEMBRANE PROTEASE"/>
    <property type="match status" value="1"/>
</dbReference>
<evidence type="ECO:0000256" key="5">
    <source>
        <dbReference type="ARBA" id="ARBA00022554"/>
    </source>
</evidence>
<dbReference type="Gene3D" id="3.40.630.10">
    <property type="entry name" value="Zn peptidases"/>
    <property type="match status" value="1"/>
</dbReference>
<dbReference type="GO" id="GO:0008235">
    <property type="term" value="F:metalloexopeptidase activity"/>
    <property type="evidence" value="ECO:0007669"/>
    <property type="project" value="InterPro"/>
</dbReference>
<accession>A0A060P197</accession>
<evidence type="ECO:0000256" key="9">
    <source>
        <dbReference type="SAM" id="MobiDB-lite"/>
    </source>
</evidence>
<keyword evidence="7" id="KW-0325">Glycoprotein</keyword>
<evidence type="ECO:0000259" key="11">
    <source>
        <dbReference type="Pfam" id="PF04389"/>
    </source>
</evidence>
<keyword evidence="10" id="KW-0472">Membrane</keyword>
<feature type="transmembrane region" description="Helical" evidence="10">
    <location>
        <begin position="493"/>
        <end position="510"/>
    </location>
</feature>
<keyword evidence="6 10" id="KW-1133">Transmembrane helix</keyword>
<evidence type="ECO:0000256" key="7">
    <source>
        <dbReference type="ARBA" id="ARBA00023180"/>
    </source>
</evidence>
<organism evidence="12">
    <name type="scientific">Peterkaempfera griseoplana</name>
    <name type="common">Streptacidiphilus griseoplanus</name>
    <dbReference type="NCBI Taxonomy" id="66896"/>
    <lineage>
        <taxon>Bacteria</taxon>
        <taxon>Bacillati</taxon>
        <taxon>Actinomycetota</taxon>
        <taxon>Actinomycetes</taxon>
        <taxon>Kitasatosporales</taxon>
        <taxon>Streptomycetaceae</taxon>
        <taxon>Peterkaempfera</taxon>
    </lineage>
</organism>
<evidence type="ECO:0000256" key="1">
    <source>
        <dbReference type="ARBA" id="ARBA00003273"/>
    </source>
</evidence>
<reference evidence="12" key="1">
    <citation type="journal article" date="2013" name="Chem. Biol.">
        <title>Core assembly mechanism of quinocarcin/SF-1739: bimodular complex nonribosomal peptide synthetases for sequential mannich-type reactions.</title>
        <authorList>
            <person name="Hiratsuka T."/>
            <person name="Koketsu K."/>
            <person name="Minami A."/>
            <person name="Kaneko S."/>
            <person name="Yamazaki C."/>
            <person name="Watanabe K."/>
            <person name="Oguri H."/>
            <person name="Oikawa H."/>
        </authorList>
    </citation>
    <scope>NUCLEOTIDE SEQUENCE</scope>
    <source>
        <strain evidence="12">SF-1739</strain>
    </source>
</reference>
<comment type="subcellular location">
    <subcellularLocation>
        <location evidence="2">Vacuole membrane</location>
        <topology evidence="2">Multi-pass membrane protein</topology>
    </subcellularLocation>
</comment>
<comment type="function">
    <text evidence="1">May be involved in vacuolar sorting and osmoregulation.</text>
</comment>
<protein>
    <recommendedName>
        <fullName evidence="4">Vacuolar membrane protease</fullName>
    </recommendedName>
    <alternativeName>
        <fullName evidence="8">FXNA-related family protease 1</fullName>
    </alternativeName>
</protein>
<evidence type="ECO:0000313" key="12">
    <source>
        <dbReference type="EMBL" id="BAO84894.1"/>
    </source>
</evidence>
<evidence type="ECO:0000256" key="3">
    <source>
        <dbReference type="ARBA" id="ARBA00010918"/>
    </source>
</evidence>
<name>A0A060P197_PETGR</name>
<feature type="region of interest" description="Disordered" evidence="9">
    <location>
        <begin position="1"/>
        <end position="54"/>
    </location>
</feature>
<feature type="compositionally biased region" description="Gly residues" evidence="9">
    <location>
        <begin position="40"/>
        <end position="51"/>
    </location>
</feature>
<feature type="transmembrane region" description="Helical" evidence="10">
    <location>
        <begin position="385"/>
        <end position="406"/>
    </location>
</feature>
<feature type="compositionally biased region" description="Low complexity" evidence="9">
    <location>
        <begin position="784"/>
        <end position="793"/>
    </location>
</feature>
<feature type="domain" description="Peptidase M28" evidence="11">
    <location>
        <begin position="168"/>
        <end position="354"/>
    </location>
</feature>
<comment type="similarity">
    <text evidence="3">Belongs to the peptidase M28 family.</text>
</comment>
<dbReference type="Pfam" id="PF04389">
    <property type="entry name" value="Peptidase_M28"/>
    <property type="match status" value="1"/>
</dbReference>
<evidence type="ECO:0000256" key="6">
    <source>
        <dbReference type="ARBA" id="ARBA00022989"/>
    </source>
</evidence>
<feature type="transmembrane region" description="Helical" evidence="10">
    <location>
        <begin position="543"/>
        <end position="561"/>
    </location>
</feature>
<feature type="transmembrane region" description="Helical" evidence="10">
    <location>
        <begin position="60"/>
        <end position="79"/>
    </location>
</feature>
<evidence type="ECO:0000256" key="10">
    <source>
        <dbReference type="SAM" id="Phobius"/>
    </source>
</evidence>